<name>A0A917PDB3_9MICO</name>
<organism evidence="7 8">
    <name type="scientific">Agromyces bauzanensis</name>
    <dbReference type="NCBI Taxonomy" id="1308924"/>
    <lineage>
        <taxon>Bacteria</taxon>
        <taxon>Bacillati</taxon>
        <taxon>Actinomycetota</taxon>
        <taxon>Actinomycetes</taxon>
        <taxon>Micrococcales</taxon>
        <taxon>Microbacteriaceae</taxon>
        <taxon>Agromyces</taxon>
    </lineage>
</organism>
<dbReference type="Pfam" id="PF03631">
    <property type="entry name" value="Virul_fac_BrkB"/>
    <property type="match status" value="1"/>
</dbReference>
<evidence type="ECO:0000256" key="1">
    <source>
        <dbReference type="ARBA" id="ARBA00004651"/>
    </source>
</evidence>
<keyword evidence="3 6" id="KW-0812">Transmembrane</keyword>
<protein>
    <recommendedName>
        <fullName evidence="9">YihY/virulence factor BrkB family protein</fullName>
    </recommendedName>
</protein>
<evidence type="ECO:0000256" key="3">
    <source>
        <dbReference type="ARBA" id="ARBA00022692"/>
    </source>
</evidence>
<evidence type="ECO:0008006" key="9">
    <source>
        <dbReference type="Google" id="ProtNLM"/>
    </source>
</evidence>
<evidence type="ECO:0000256" key="6">
    <source>
        <dbReference type="SAM" id="Phobius"/>
    </source>
</evidence>
<feature type="transmembrane region" description="Helical" evidence="6">
    <location>
        <begin position="242"/>
        <end position="262"/>
    </location>
</feature>
<reference evidence="7" key="2">
    <citation type="submission" date="2020-09" db="EMBL/GenBank/DDBJ databases">
        <authorList>
            <person name="Sun Q."/>
            <person name="Zhou Y."/>
        </authorList>
    </citation>
    <scope>NUCLEOTIDE SEQUENCE</scope>
    <source>
        <strain evidence="7">CGMCC 1.8984</strain>
    </source>
</reference>
<dbReference type="AlphaFoldDB" id="A0A917PDB3"/>
<feature type="transmembrane region" description="Helical" evidence="6">
    <location>
        <begin position="211"/>
        <end position="230"/>
    </location>
</feature>
<dbReference type="InterPro" id="IPR017039">
    <property type="entry name" value="Virul_fac_BrkB"/>
</dbReference>
<feature type="transmembrane region" description="Helical" evidence="6">
    <location>
        <begin position="274"/>
        <end position="300"/>
    </location>
</feature>
<comment type="subcellular location">
    <subcellularLocation>
        <location evidence="1">Cell membrane</location>
        <topology evidence="1">Multi-pass membrane protein</topology>
    </subcellularLocation>
</comment>
<dbReference type="EMBL" id="BMMD01000002">
    <property type="protein sequence ID" value="GGJ71708.1"/>
    <property type="molecule type" value="Genomic_DNA"/>
</dbReference>
<evidence type="ECO:0000256" key="2">
    <source>
        <dbReference type="ARBA" id="ARBA00022475"/>
    </source>
</evidence>
<reference evidence="7" key="1">
    <citation type="journal article" date="2014" name="Int. J. Syst. Evol. Microbiol.">
        <title>Complete genome sequence of Corynebacterium casei LMG S-19264T (=DSM 44701T), isolated from a smear-ripened cheese.</title>
        <authorList>
            <consortium name="US DOE Joint Genome Institute (JGI-PGF)"/>
            <person name="Walter F."/>
            <person name="Albersmeier A."/>
            <person name="Kalinowski J."/>
            <person name="Ruckert C."/>
        </authorList>
    </citation>
    <scope>NUCLEOTIDE SEQUENCE</scope>
    <source>
        <strain evidence="7">CGMCC 1.8984</strain>
    </source>
</reference>
<keyword evidence="5 6" id="KW-0472">Membrane</keyword>
<feature type="transmembrane region" description="Helical" evidence="6">
    <location>
        <begin position="53"/>
        <end position="72"/>
    </location>
</feature>
<evidence type="ECO:0000313" key="7">
    <source>
        <dbReference type="EMBL" id="GGJ71708.1"/>
    </source>
</evidence>
<accession>A0A917PDB3</accession>
<keyword evidence="4 6" id="KW-1133">Transmembrane helix</keyword>
<keyword evidence="8" id="KW-1185">Reference proteome</keyword>
<keyword evidence="2" id="KW-1003">Cell membrane</keyword>
<gene>
    <name evidence="7" type="ORF">GCM10011372_07030</name>
</gene>
<comment type="caution">
    <text evidence="7">The sequence shown here is derived from an EMBL/GenBank/DDBJ whole genome shotgun (WGS) entry which is preliminary data.</text>
</comment>
<dbReference type="PANTHER" id="PTHR30213">
    <property type="entry name" value="INNER MEMBRANE PROTEIN YHJD"/>
    <property type="match status" value="1"/>
</dbReference>
<evidence type="ECO:0000313" key="8">
    <source>
        <dbReference type="Proteomes" id="UP000636956"/>
    </source>
</evidence>
<dbReference type="PANTHER" id="PTHR30213:SF1">
    <property type="entry name" value="INNER MEMBRANE PROTEIN YHJD"/>
    <property type="match status" value="1"/>
</dbReference>
<evidence type="ECO:0000256" key="5">
    <source>
        <dbReference type="ARBA" id="ARBA00023136"/>
    </source>
</evidence>
<feature type="transmembrane region" description="Helical" evidence="6">
    <location>
        <begin position="115"/>
        <end position="142"/>
    </location>
</feature>
<dbReference type="GO" id="GO:0005886">
    <property type="term" value="C:plasma membrane"/>
    <property type="evidence" value="ECO:0007669"/>
    <property type="project" value="UniProtKB-SubCell"/>
</dbReference>
<feature type="transmembrane region" description="Helical" evidence="6">
    <location>
        <begin position="163"/>
        <end position="191"/>
    </location>
</feature>
<proteinExistence type="predicted"/>
<dbReference type="Proteomes" id="UP000636956">
    <property type="component" value="Unassembled WGS sequence"/>
</dbReference>
<evidence type="ECO:0000256" key="4">
    <source>
        <dbReference type="ARBA" id="ARBA00022989"/>
    </source>
</evidence>
<dbReference type="RefSeq" id="WP_229662078.1">
    <property type="nucleotide sequence ID" value="NZ_BAABFW010000003.1"/>
</dbReference>
<sequence length="385" mass="41957">MSDRHRIRDRLEEPIGRVTMLTNKTLALFPVRVWRHFLARNGFLLSAGMSYQALFAIFAAVYVVFAVAGIWLTGNEKTLEAFVLLLNTYAPGLIGENGVISTDELIAITSTSTSLFGWTGAVALAGLIWTAIAWITLSRMAVRSIFGLPKDTRAYLYLKARDFLAGLAFGTILLVATVLSVVATSFFGWLLSLFGLAGDRGWQAGLLQSGAVLVVFVIDTLALAVLFRFLSGAAMPWRRMWVGSLLGSAAISVLQFLSGFLVSGTSSNPLLATFVVFIALLLWFRLTSIVMLVAASWIAVEAADNHETLRYVTAEQLVAEQLAQEQRALVTAARVRVREAQRELAGANWLERYPARRRLARAEAELGRAEASAAERTEGDVGGLP</sequence>